<keyword evidence="3" id="KW-1133">Transmembrane helix</keyword>
<reference evidence="4" key="1">
    <citation type="submission" date="2022-09" db="EMBL/GenBank/DDBJ databases">
        <title>Complete Genomes of Fervidibacillus albus and Fervidibacillus halotolerans isolated from tidal flat sediments.</title>
        <authorList>
            <person name="Kwon K.K."/>
            <person name="Yang S.-H."/>
            <person name="Park M.J."/>
            <person name="Oh H.-M."/>
        </authorList>
    </citation>
    <scope>NUCLEOTIDE SEQUENCE</scope>
    <source>
        <strain evidence="4">MEBiC13594</strain>
    </source>
</reference>
<evidence type="ECO:0000256" key="1">
    <source>
        <dbReference type="SAM" id="Coils"/>
    </source>
</evidence>
<feature type="transmembrane region" description="Helical" evidence="3">
    <location>
        <begin position="39"/>
        <end position="56"/>
    </location>
</feature>
<dbReference type="Proteomes" id="UP001164726">
    <property type="component" value="Chromosome"/>
</dbReference>
<evidence type="ECO:0000256" key="2">
    <source>
        <dbReference type="SAM" id="MobiDB-lite"/>
    </source>
</evidence>
<dbReference type="EMBL" id="CP106877">
    <property type="protein sequence ID" value="WAA13632.1"/>
    <property type="molecule type" value="Genomic_DNA"/>
</dbReference>
<sequence>MNRAKIIKESQRFLFEISFVFFLWMILSRLIVINFVDRFIGITIVLLLFFQIIRLWKGRIRTEEAVKFANQFVGEDRVLSAYRFIEKNGPVEKLLVQDAVKHLEDAREQLMKFKAKKIYPIFLLLSSVFLFFGILSSLYPNEVMKEAKKQEKEREIVQELKERIRDHWRKETDPDLKPLQEELLQMIEDTKDANELLANMEKSLKENDLSAMKEQENAKNYEKWLEELRNSGLSSFADTVESKDMEAIKRELAQLEKQFNQLDEKSKNALKSAISEKSDESWTESLEKQIEEWKQLEKRTESVQKKGEYLANLRNHFTQQLASSNLLPPDVASDLKNETDRSDELNNGSGRDGGNDKGGNDTGQSQEINNGEKADRNGTSERNLGTNNGQRSGGGESGGSNSENRSGDRGAGIDSTENLFLTVPEKIDGPINLENDFGIIGEGSQGVEFESEGLAMKGNLRPYEEVFSEYEKAYFESTNRTRLPEELQKIIQNYFSSIKP</sequence>
<gene>
    <name evidence="4" type="ORF">OE105_05895</name>
</gene>
<feature type="region of interest" description="Disordered" evidence="2">
    <location>
        <begin position="321"/>
        <end position="414"/>
    </location>
</feature>
<name>A0A9E8M1F3_9BACI</name>
<keyword evidence="1" id="KW-0175">Coiled coil</keyword>
<dbReference type="AlphaFoldDB" id="A0A9E8M1F3"/>
<feature type="compositionally biased region" description="Basic and acidic residues" evidence="2">
    <location>
        <begin position="333"/>
        <end position="344"/>
    </location>
</feature>
<keyword evidence="3" id="KW-0812">Transmembrane</keyword>
<feature type="compositionally biased region" description="Basic and acidic residues" evidence="2">
    <location>
        <begin position="370"/>
        <end position="379"/>
    </location>
</feature>
<dbReference type="RefSeq" id="WP_275421818.1">
    <property type="nucleotide sequence ID" value="NZ_CP106877.1"/>
</dbReference>
<organism evidence="4 5">
    <name type="scientific">Fervidibacillus halotolerans</name>
    <dbReference type="NCBI Taxonomy" id="2980027"/>
    <lineage>
        <taxon>Bacteria</taxon>
        <taxon>Bacillati</taxon>
        <taxon>Bacillota</taxon>
        <taxon>Bacilli</taxon>
        <taxon>Bacillales</taxon>
        <taxon>Bacillaceae</taxon>
        <taxon>Fervidibacillus</taxon>
    </lineage>
</organism>
<dbReference type="KEGG" id="fhl:OE105_05895"/>
<protein>
    <submittedName>
        <fullName evidence="4">Uncharacterized protein</fullName>
    </submittedName>
</protein>
<evidence type="ECO:0000256" key="3">
    <source>
        <dbReference type="SAM" id="Phobius"/>
    </source>
</evidence>
<keyword evidence="5" id="KW-1185">Reference proteome</keyword>
<feature type="transmembrane region" description="Helical" evidence="3">
    <location>
        <begin position="12"/>
        <end position="33"/>
    </location>
</feature>
<proteinExistence type="predicted"/>
<feature type="transmembrane region" description="Helical" evidence="3">
    <location>
        <begin position="118"/>
        <end position="139"/>
    </location>
</feature>
<evidence type="ECO:0000313" key="4">
    <source>
        <dbReference type="EMBL" id="WAA13632.1"/>
    </source>
</evidence>
<accession>A0A9E8M1F3</accession>
<evidence type="ECO:0000313" key="5">
    <source>
        <dbReference type="Proteomes" id="UP001164726"/>
    </source>
</evidence>
<feature type="coiled-coil region" evidence="1">
    <location>
        <begin position="147"/>
        <end position="306"/>
    </location>
</feature>
<keyword evidence="3" id="KW-0472">Membrane</keyword>